<evidence type="ECO:0000256" key="8">
    <source>
        <dbReference type="RuleBase" id="RU003943"/>
    </source>
</evidence>
<dbReference type="Pfam" id="PF00950">
    <property type="entry name" value="ABC-3"/>
    <property type="match status" value="1"/>
</dbReference>
<dbReference type="InterPro" id="IPR001626">
    <property type="entry name" value="ABC_TroCD"/>
</dbReference>
<keyword evidence="3 8" id="KW-0813">Transport</keyword>
<feature type="transmembrane region" description="Helical" evidence="9">
    <location>
        <begin position="169"/>
        <end position="197"/>
    </location>
</feature>
<dbReference type="SUPFAM" id="SSF81345">
    <property type="entry name" value="ABC transporter involved in vitamin B12 uptake, BtuC"/>
    <property type="match status" value="1"/>
</dbReference>
<evidence type="ECO:0000256" key="5">
    <source>
        <dbReference type="ARBA" id="ARBA00022692"/>
    </source>
</evidence>
<gene>
    <name evidence="10" type="ORF">EI684_00605</name>
</gene>
<feature type="transmembrane region" description="Helical" evidence="9">
    <location>
        <begin position="119"/>
        <end position="144"/>
    </location>
</feature>
<dbReference type="GO" id="GO:0043190">
    <property type="term" value="C:ATP-binding cassette (ABC) transporter complex"/>
    <property type="evidence" value="ECO:0007669"/>
    <property type="project" value="InterPro"/>
</dbReference>
<keyword evidence="4" id="KW-1003">Cell membrane</keyword>
<evidence type="ECO:0000256" key="7">
    <source>
        <dbReference type="ARBA" id="ARBA00023136"/>
    </source>
</evidence>
<dbReference type="FunFam" id="1.10.3470.10:FF:000003">
    <property type="entry name" value="Iron ABC transporter permease SitD"/>
    <property type="match status" value="1"/>
</dbReference>
<comment type="subcellular location">
    <subcellularLocation>
        <location evidence="1 8">Cell membrane</location>
        <topology evidence="1 8">Multi-pass membrane protein</topology>
    </subcellularLocation>
</comment>
<dbReference type="PANTHER" id="PTHR30477">
    <property type="entry name" value="ABC-TRANSPORTER METAL-BINDING PROTEIN"/>
    <property type="match status" value="1"/>
</dbReference>
<comment type="caution">
    <text evidence="10">The sequence shown here is derived from an EMBL/GenBank/DDBJ whole genome shotgun (WGS) entry which is preliminary data.</text>
</comment>
<comment type="similarity">
    <text evidence="2 8">Belongs to the ABC-3 integral membrane protein family.</text>
</comment>
<dbReference type="EMBL" id="RSAS01000027">
    <property type="protein sequence ID" value="RRR78182.1"/>
    <property type="molecule type" value="Genomic_DNA"/>
</dbReference>
<dbReference type="InterPro" id="IPR037294">
    <property type="entry name" value="ABC_BtuC-like"/>
</dbReference>
<feature type="non-terminal residue" evidence="10">
    <location>
        <position position="1"/>
    </location>
</feature>
<evidence type="ECO:0000256" key="2">
    <source>
        <dbReference type="ARBA" id="ARBA00008034"/>
    </source>
</evidence>
<dbReference type="GO" id="GO:0071281">
    <property type="term" value="P:cellular response to iron ion"/>
    <property type="evidence" value="ECO:0007669"/>
    <property type="project" value="UniProtKB-ARBA"/>
</dbReference>
<dbReference type="Gene3D" id="1.10.3470.10">
    <property type="entry name" value="ABC transporter involved in vitamin B12 uptake, BtuC"/>
    <property type="match status" value="1"/>
</dbReference>
<dbReference type="Proteomes" id="UP000280307">
    <property type="component" value="Unassembled WGS sequence"/>
</dbReference>
<feature type="transmembrane region" description="Helical" evidence="9">
    <location>
        <begin position="209"/>
        <end position="230"/>
    </location>
</feature>
<proteinExistence type="inferred from homology"/>
<evidence type="ECO:0000313" key="11">
    <source>
        <dbReference type="Proteomes" id="UP000280307"/>
    </source>
</evidence>
<name>A0A426UBQ1_9CHLR</name>
<keyword evidence="7 9" id="KW-0472">Membrane</keyword>
<keyword evidence="6 9" id="KW-1133">Transmembrane helix</keyword>
<reference evidence="10 11" key="1">
    <citation type="submission" date="2018-12" db="EMBL/GenBank/DDBJ databases">
        <title>Genome Sequence of Candidatus Viridilinea halotolerans isolated from saline sulfide-rich spring.</title>
        <authorList>
            <person name="Grouzdev D.S."/>
            <person name="Burganskaya E.I."/>
            <person name="Krutkina M.S."/>
            <person name="Sukhacheva M.V."/>
            <person name="Gorlenko V.M."/>
        </authorList>
    </citation>
    <scope>NUCLEOTIDE SEQUENCE [LARGE SCALE GENOMIC DNA]</scope>
    <source>
        <strain evidence="10">Chok-6</strain>
    </source>
</reference>
<keyword evidence="5 8" id="KW-0812">Transmembrane</keyword>
<accession>A0A426UBQ1</accession>
<feature type="transmembrane region" description="Helical" evidence="9">
    <location>
        <begin position="80"/>
        <end position="99"/>
    </location>
</feature>
<dbReference type="PANTHER" id="PTHR30477:SF3">
    <property type="entry name" value="METAL TRANSPORT SYSTEM MEMBRANE PROTEIN CT_069-RELATED"/>
    <property type="match status" value="1"/>
</dbReference>
<evidence type="ECO:0000313" key="10">
    <source>
        <dbReference type="EMBL" id="RRR78182.1"/>
    </source>
</evidence>
<evidence type="ECO:0000256" key="4">
    <source>
        <dbReference type="ARBA" id="ARBA00022475"/>
    </source>
</evidence>
<sequence>GAGLLGFISGLLGCFAVLRRQALLGDAMSHAALPGVVLAFMLTGSRAPLVLVLGAAIAGWLGALAILAIVRMSRIKDDTAFALVLAVFFGLGMVLLTFVQRSGQSGQAGLDKYLFGQAAAMVTSDVLTIALLGTVVLGLVAFFWKEFKLLSFDPEFATSSGYPVRALDILLTSLIVVAIVIGLQLVGVVLMSALLVAPAAAARQWTNRLGTMVLLAGGMGAFAGISGALISTTTRGLSTGPVIVVVISLIVFFSLLFAPERGLLWAWLRQRVHSEV</sequence>
<evidence type="ECO:0000256" key="6">
    <source>
        <dbReference type="ARBA" id="ARBA00022989"/>
    </source>
</evidence>
<feature type="transmembrane region" description="Helical" evidence="9">
    <location>
        <begin position="47"/>
        <end position="68"/>
    </location>
</feature>
<protein>
    <submittedName>
        <fullName evidence="10">Metal ABC transporter permease</fullName>
    </submittedName>
</protein>
<dbReference type="GO" id="GO:0010043">
    <property type="term" value="P:response to zinc ion"/>
    <property type="evidence" value="ECO:0007669"/>
    <property type="project" value="TreeGrafter"/>
</dbReference>
<dbReference type="CDD" id="cd06550">
    <property type="entry name" value="TM_ABC_iron-siderophores_like"/>
    <property type="match status" value="1"/>
</dbReference>
<evidence type="ECO:0000256" key="3">
    <source>
        <dbReference type="ARBA" id="ARBA00022448"/>
    </source>
</evidence>
<organism evidence="10 11">
    <name type="scientific">Candidatus Viridilinea halotolerans</name>
    <dbReference type="NCBI Taxonomy" id="2491704"/>
    <lineage>
        <taxon>Bacteria</taxon>
        <taxon>Bacillati</taxon>
        <taxon>Chloroflexota</taxon>
        <taxon>Chloroflexia</taxon>
        <taxon>Chloroflexales</taxon>
        <taxon>Chloroflexineae</taxon>
        <taxon>Oscillochloridaceae</taxon>
        <taxon>Candidatus Viridilinea</taxon>
    </lineage>
</organism>
<evidence type="ECO:0000256" key="1">
    <source>
        <dbReference type="ARBA" id="ARBA00004651"/>
    </source>
</evidence>
<dbReference type="GO" id="GO:0055085">
    <property type="term" value="P:transmembrane transport"/>
    <property type="evidence" value="ECO:0007669"/>
    <property type="project" value="InterPro"/>
</dbReference>
<evidence type="ECO:0000256" key="9">
    <source>
        <dbReference type="SAM" id="Phobius"/>
    </source>
</evidence>
<dbReference type="AlphaFoldDB" id="A0A426UBQ1"/>
<feature type="transmembrane region" description="Helical" evidence="9">
    <location>
        <begin position="237"/>
        <end position="258"/>
    </location>
</feature>